<reference evidence="3" key="1">
    <citation type="submission" date="2017-02" db="UniProtKB">
        <authorList>
            <consortium name="WormBaseParasite"/>
        </authorList>
    </citation>
    <scope>IDENTIFICATION</scope>
</reference>
<name>A0A0R3TDS5_RODNA</name>
<protein>
    <submittedName>
        <fullName evidence="3">FAR1 domain-containing protein</fullName>
    </submittedName>
</protein>
<dbReference type="PANTHER" id="PTHR31569:SF4">
    <property type="entry name" value="SWIM-TYPE DOMAIN-CONTAINING PROTEIN"/>
    <property type="match status" value="1"/>
</dbReference>
<dbReference type="EMBL" id="UZAE01004233">
    <property type="protein sequence ID" value="VDO01073.1"/>
    <property type="molecule type" value="Genomic_DNA"/>
</dbReference>
<reference evidence="1 2" key="2">
    <citation type="submission" date="2018-11" db="EMBL/GenBank/DDBJ databases">
        <authorList>
            <consortium name="Pathogen Informatics"/>
        </authorList>
    </citation>
    <scope>NUCLEOTIDE SEQUENCE [LARGE SCALE GENOMIC DNA]</scope>
</reference>
<keyword evidence="2" id="KW-1185">Reference proteome</keyword>
<dbReference type="Proteomes" id="UP000278807">
    <property type="component" value="Unassembled WGS sequence"/>
</dbReference>
<accession>A0A0R3TDS5</accession>
<organism evidence="3">
    <name type="scientific">Rodentolepis nana</name>
    <name type="common">Dwarf tapeworm</name>
    <name type="synonym">Hymenolepis nana</name>
    <dbReference type="NCBI Taxonomy" id="102285"/>
    <lineage>
        <taxon>Eukaryota</taxon>
        <taxon>Metazoa</taxon>
        <taxon>Spiralia</taxon>
        <taxon>Lophotrochozoa</taxon>
        <taxon>Platyhelminthes</taxon>
        <taxon>Cestoda</taxon>
        <taxon>Eucestoda</taxon>
        <taxon>Cyclophyllidea</taxon>
        <taxon>Hymenolepididae</taxon>
        <taxon>Rodentolepis</taxon>
    </lineage>
</organism>
<dbReference type="STRING" id="102285.A0A0R3TDS5"/>
<dbReference type="AlphaFoldDB" id="A0A0R3TDS5"/>
<gene>
    <name evidence="1" type="ORF">HNAJ_LOCUS5213</name>
</gene>
<proteinExistence type="predicted"/>
<dbReference type="PANTHER" id="PTHR31569">
    <property type="entry name" value="SWIM-TYPE DOMAIN-CONTAINING PROTEIN"/>
    <property type="match status" value="1"/>
</dbReference>
<dbReference type="InterPro" id="IPR052579">
    <property type="entry name" value="Zinc_finger_SWIM"/>
</dbReference>
<sequence>MEIALDCSEIFKNLLGSTRFSTYDSFIKSIEDFQKATHTYYKSTSSTYFPPDTVERSLISFKYIRYVCEQQKKSGYDFEGNSGCPAYFTVGSRNSKLSVVKYYMVHNHEGYQETDPSNVLPESYTVEDDEPCPGDVDCTPTFLALFKDSLFDTYAKLQARMDEFQQLTGSLYRKRNTKRFPESSTFASTLVYKSFAYECYHYGTHTSDSVPLRARRSAKIGCRSRITISCFQNKLRVVQFNLKHNHDVDPEHAKTYPRNRRLTPVQLSVVEKMIRSSCDVHTIRDFIARKWTII</sequence>
<evidence type="ECO:0000313" key="2">
    <source>
        <dbReference type="Proteomes" id="UP000278807"/>
    </source>
</evidence>
<dbReference type="WBParaSite" id="HNAJ_0000521401-mRNA-1">
    <property type="protein sequence ID" value="HNAJ_0000521401-mRNA-1"/>
    <property type="gene ID" value="HNAJ_0000521401"/>
</dbReference>
<dbReference type="OrthoDB" id="167578at2759"/>
<evidence type="ECO:0000313" key="1">
    <source>
        <dbReference type="EMBL" id="VDO01073.1"/>
    </source>
</evidence>
<evidence type="ECO:0000313" key="3">
    <source>
        <dbReference type="WBParaSite" id="HNAJ_0000521401-mRNA-1"/>
    </source>
</evidence>